<dbReference type="OrthoDB" id="3579673at2"/>
<keyword evidence="1" id="KW-0812">Transmembrane</keyword>
<dbReference type="eggNOG" id="COG1277">
    <property type="taxonomic scope" value="Bacteria"/>
</dbReference>
<protein>
    <recommendedName>
        <fullName evidence="4">ABC-2 family transporter protein</fullName>
    </recommendedName>
</protein>
<dbReference type="STRING" id="211114.SAMN04489726_6232"/>
<feature type="transmembrane region" description="Helical" evidence="1">
    <location>
        <begin position="115"/>
        <end position="137"/>
    </location>
</feature>
<keyword evidence="3" id="KW-1185">Reference proteome</keyword>
<evidence type="ECO:0008006" key="4">
    <source>
        <dbReference type="Google" id="ProtNLM"/>
    </source>
</evidence>
<dbReference type="EMBL" id="LT629701">
    <property type="protein sequence ID" value="SDN36062.1"/>
    <property type="molecule type" value="Genomic_DNA"/>
</dbReference>
<evidence type="ECO:0000313" key="3">
    <source>
        <dbReference type="Proteomes" id="UP000183376"/>
    </source>
</evidence>
<feature type="transmembrane region" description="Helical" evidence="1">
    <location>
        <begin position="70"/>
        <end position="89"/>
    </location>
</feature>
<dbReference type="AlphaFoldDB" id="A0A1H0ARA3"/>
<feature type="transmembrane region" description="Helical" evidence="1">
    <location>
        <begin position="276"/>
        <end position="301"/>
    </location>
</feature>
<accession>A0A1H0ARA3</accession>
<evidence type="ECO:0000313" key="2">
    <source>
        <dbReference type="EMBL" id="SDN36062.1"/>
    </source>
</evidence>
<organism evidence="2 3">
    <name type="scientific">Allokutzneria albata</name>
    <name type="common">Kibdelosporangium albatum</name>
    <dbReference type="NCBI Taxonomy" id="211114"/>
    <lineage>
        <taxon>Bacteria</taxon>
        <taxon>Bacillati</taxon>
        <taxon>Actinomycetota</taxon>
        <taxon>Actinomycetes</taxon>
        <taxon>Pseudonocardiales</taxon>
        <taxon>Pseudonocardiaceae</taxon>
        <taxon>Allokutzneria</taxon>
    </lineage>
</organism>
<feature type="transmembrane region" description="Helical" evidence="1">
    <location>
        <begin position="178"/>
        <end position="200"/>
    </location>
</feature>
<proteinExistence type="predicted"/>
<feature type="transmembrane region" description="Helical" evidence="1">
    <location>
        <begin position="12"/>
        <end position="30"/>
    </location>
</feature>
<gene>
    <name evidence="2" type="ORF">SAMN04489726_6232</name>
</gene>
<keyword evidence="1" id="KW-0472">Membrane</keyword>
<keyword evidence="1" id="KW-1133">Transmembrane helix</keyword>
<dbReference type="RefSeq" id="WP_030433827.1">
    <property type="nucleotide sequence ID" value="NZ_JOEF01000058.1"/>
</dbReference>
<feature type="transmembrane region" description="Helical" evidence="1">
    <location>
        <begin position="149"/>
        <end position="171"/>
    </location>
</feature>
<name>A0A1H0ARA3_ALLAB</name>
<dbReference type="Proteomes" id="UP000183376">
    <property type="component" value="Chromosome I"/>
</dbReference>
<reference evidence="2 3" key="1">
    <citation type="submission" date="2016-10" db="EMBL/GenBank/DDBJ databases">
        <authorList>
            <person name="de Groot N.N."/>
        </authorList>
    </citation>
    <scope>NUCLEOTIDE SEQUENCE [LARGE SCALE GENOMIC DNA]</scope>
    <source>
        <strain evidence="2 3">DSM 44149</strain>
    </source>
</reference>
<sequence length="306" mass="33525">MLWMAWRQHRLAVLSVTVAFCGTAAFFLLLGNKMRAELPIDVLPRCFSVASGPECGGWAQTVNDVLNLSVLLPVLAIVAGVFLGSPLLAREMEQRTNRFAWTRGVSRWRWLNTKLVMLGSTVVLLSTALSAAHMWWYGPATQTEGLFEVFGATAPVFPAVCLFAFVLGVFMGALTRRVLTAITLTTAGFLAFLVPVQAVLRPRYLPAVDGQYADARTGWVMDFLYTDGSGTYTLFSALRKAGLSSSGTSFGSKEIDQLKALGFRQFVSYQPADRFWTFQLIEAGIFTALAAACVALTFYLVRTRSA</sequence>
<evidence type="ECO:0000256" key="1">
    <source>
        <dbReference type="SAM" id="Phobius"/>
    </source>
</evidence>